<dbReference type="Gene3D" id="3.20.20.190">
    <property type="entry name" value="Phosphatidylinositol (PI) phosphodiesterase"/>
    <property type="match status" value="1"/>
</dbReference>
<dbReference type="InterPro" id="IPR030395">
    <property type="entry name" value="GP_PDE_dom"/>
</dbReference>
<evidence type="ECO:0000313" key="2">
    <source>
        <dbReference type="EMBL" id="KLE34482.1"/>
    </source>
</evidence>
<organism evidence="2 3">
    <name type="scientific">Aurantiacibacter luteus</name>
    <dbReference type="NCBI Taxonomy" id="1581420"/>
    <lineage>
        <taxon>Bacteria</taxon>
        <taxon>Pseudomonadati</taxon>
        <taxon>Pseudomonadota</taxon>
        <taxon>Alphaproteobacteria</taxon>
        <taxon>Sphingomonadales</taxon>
        <taxon>Erythrobacteraceae</taxon>
        <taxon>Aurantiacibacter</taxon>
    </lineage>
</organism>
<dbReference type="GO" id="GO:0008081">
    <property type="term" value="F:phosphoric diester hydrolase activity"/>
    <property type="evidence" value="ECO:0007669"/>
    <property type="project" value="InterPro"/>
</dbReference>
<evidence type="ECO:0000259" key="1">
    <source>
        <dbReference type="PROSITE" id="PS51704"/>
    </source>
</evidence>
<evidence type="ECO:0000313" key="3">
    <source>
        <dbReference type="Proteomes" id="UP000053464"/>
    </source>
</evidence>
<dbReference type="GO" id="GO:0006629">
    <property type="term" value="P:lipid metabolic process"/>
    <property type="evidence" value="ECO:0007669"/>
    <property type="project" value="InterPro"/>
</dbReference>
<dbReference type="Pfam" id="PF03009">
    <property type="entry name" value="GDPD"/>
    <property type="match status" value="1"/>
</dbReference>
<feature type="domain" description="GP-PDE" evidence="1">
    <location>
        <begin position="12"/>
        <end position="244"/>
    </location>
</feature>
<dbReference type="AlphaFoldDB" id="A0A0G9MUR9"/>
<dbReference type="PANTHER" id="PTHR46211:SF1">
    <property type="entry name" value="GLYCEROPHOSPHODIESTER PHOSPHODIESTERASE, CYTOPLASMIC"/>
    <property type="match status" value="1"/>
</dbReference>
<gene>
    <name evidence="2" type="ORF">AAW00_09695</name>
</gene>
<dbReference type="InterPro" id="IPR017946">
    <property type="entry name" value="PLC-like_Pdiesterase_TIM-brl"/>
</dbReference>
<dbReference type="RefSeq" id="WP_047004129.1">
    <property type="nucleotide sequence ID" value="NZ_LBHB01000002.1"/>
</dbReference>
<keyword evidence="3" id="KW-1185">Reference proteome</keyword>
<accession>A0A0G9MUR9</accession>
<dbReference type="Proteomes" id="UP000053464">
    <property type="component" value="Unassembled WGS sequence"/>
</dbReference>
<protein>
    <recommendedName>
        <fullName evidence="1">GP-PDE domain-containing protein</fullName>
    </recommendedName>
</protein>
<dbReference type="OrthoDB" id="384721at2"/>
<reference evidence="2 3" key="1">
    <citation type="submission" date="2015-04" db="EMBL/GenBank/DDBJ databases">
        <title>The draft genome sequence of Erythrobacter luteus KA37.</title>
        <authorList>
            <person name="Zhuang L."/>
            <person name="Liu Y."/>
            <person name="Shao Z."/>
        </authorList>
    </citation>
    <scope>NUCLEOTIDE SEQUENCE [LARGE SCALE GENOMIC DNA]</scope>
    <source>
        <strain evidence="2 3">KA37</strain>
    </source>
</reference>
<dbReference type="SUPFAM" id="SSF51695">
    <property type="entry name" value="PLC-like phosphodiesterases"/>
    <property type="match status" value="1"/>
</dbReference>
<comment type="caution">
    <text evidence="2">The sequence shown here is derived from an EMBL/GenBank/DDBJ whole genome shotgun (WGS) entry which is preliminary data.</text>
</comment>
<dbReference type="STRING" id="1581420.AAW00_09695"/>
<dbReference type="PROSITE" id="PS51704">
    <property type="entry name" value="GP_PDE"/>
    <property type="match status" value="1"/>
</dbReference>
<dbReference type="PATRIC" id="fig|1581420.6.peg.1989"/>
<sequence length="245" mass="26559">MPSGFGGDWLTRHAYAHRGLHGSGVPENSLAAFEAAIARGYGIECDLLPSADNRAVVFHDEDLQRLTGQAGSTRRTRVGELTAMRLSGSDETIPTLRDMLALVAGRVPLLLELKSVRGEHISALCRAVRRDLEGYRGEVAVMSFDPRIPAWFAARMPHLPRGVVMTEENARTLTGALRRWLALAKSRASFLAYDVRDLPSRFATRSGLPLLTWTVRSGALLDAARGAGAAPIMEGPGVAAFEERS</sequence>
<dbReference type="EMBL" id="LBHB01000002">
    <property type="protein sequence ID" value="KLE34482.1"/>
    <property type="molecule type" value="Genomic_DNA"/>
</dbReference>
<dbReference type="PANTHER" id="PTHR46211">
    <property type="entry name" value="GLYCEROPHOSPHORYL DIESTER PHOSPHODIESTERASE"/>
    <property type="match status" value="1"/>
</dbReference>
<name>A0A0G9MUR9_9SPHN</name>
<proteinExistence type="predicted"/>